<accession>A0A1G7R0S7</accession>
<dbReference type="AlphaFoldDB" id="A0A1G7R0S7"/>
<evidence type="ECO:0000313" key="2">
    <source>
        <dbReference type="EMBL" id="SDG04355.1"/>
    </source>
</evidence>
<feature type="coiled-coil region" evidence="1">
    <location>
        <begin position="85"/>
        <end position="145"/>
    </location>
</feature>
<reference evidence="2 3" key="1">
    <citation type="submission" date="2016-10" db="EMBL/GenBank/DDBJ databases">
        <authorList>
            <person name="de Groot N.N."/>
        </authorList>
    </citation>
    <scope>NUCLEOTIDE SEQUENCE [LARGE SCALE GENOMIC DNA]</scope>
    <source>
        <strain evidence="2 3">DSM 569</strain>
    </source>
</reference>
<name>A0A1G7R0S7_THETY</name>
<gene>
    <name evidence="2" type="ORF">SAMN04244560_01690</name>
</gene>
<proteinExistence type="predicted"/>
<keyword evidence="1" id="KW-0175">Coiled coil</keyword>
<evidence type="ECO:0000256" key="1">
    <source>
        <dbReference type="SAM" id="Coils"/>
    </source>
</evidence>
<dbReference type="RefSeq" id="WP_074592632.1">
    <property type="nucleotide sequence ID" value="NZ_FNBS01000039.1"/>
</dbReference>
<evidence type="ECO:0000313" key="3">
    <source>
        <dbReference type="Proteomes" id="UP000183404"/>
    </source>
</evidence>
<organism evidence="2 3">
    <name type="scientific">Thermoanaerobacter thermohydrosulfuricus</name>
    <name type="common">Clostridium thermohydrosulfuricum</name>
    <dbReference type="NCBI Taxonomy" id="1516"/>
    <lineage>
        <taxon>Bacteria</taxon>
        <taxon>Bacillati</taxon>
        <taxon>Bacillota</taxon>
        <taxon>Clostridia</taxon>
        <taxon>Thermoanaerobacterales</taxon>
        <taxon>Thermoanaerobacteraceae</taxon>
        <taxon>Thermoanaerobacter</taxon>
    </lineage>
</organism>
<dbReference type="Proteomes" id="UP000183404">
    <property type="component" value="Unassembled WGS sequence"/>
</dbReference>
<dbReference type="EMBL" id="FNBS01000039">
    <property type="protein sequence ID" value="SDG04355.1"/>
    <property type="molecule type" value="Genomic_DNA"/>
</dbReference>
<protein>
    <submittedName>
        <fullName evidence="2">Uncharacterized protein</fullName>
    </submittedName>
</protein>
<sequence>MSKTKVSKIVKYKVEEDVINMRRAGLTYEQIAEDLNASGKIPPDDPINKDTVARFLETIPEVKRKLYRDSQKRIIKTINQSFDIIYEINNLYEKTKNLLEKMEEDAEEKGKYINPYQFKAVSSEMRELLSKMIEIQKEINDYKNVHKFMEIILQTLYEEVPDKIPIIIERLKTIKETKWFSDILEHREDENNDW</sequence>